<gene>
    <name evidence="1" type="ORF">DPMN_144464</name>
</gene>
<evidence type="ECO:0000313" key="2">
    <source>
        <dbReference type="Proteomes" id="UP000828390"/>
    </source>
</evidence>
<name>A0A9D4GEP0_DREPO</name>
<protein>
    <submittedName>
        <fullName evidence="1">Uncharacterized protein</fullName>
    </submittedName>
</protein>
<organism evidence="1 2">
    <name type="scientific">Dreissena polymorpha</name>
    <name type="common">Zebra mussel</name>
    <name type="synonym">Mytilus polymorpha</name>
    <dbReference type="NCBI Taxonomy" id="45954"/>
    <lineage>
        <taxon>Eukaryota</taxon>
        <taxon>Metazoa</taxon>
        <taxon>Spiralia</taxon>
        <taxon>Lophotrochozoa</taxon>
        <taxon>Mollusca</taxon>
        <taxon>Bivalvia</taxon>
        <taxon>Autobranchia</taxon>
        <taxon>Heteroconchia</taxon>
        <taxon>Euheterodonta</taxon>
        <taxon>Imparidentia</taxon>
        <taxon>Neoheterodontei</taxon>
        <taxon>Myida</taxon>
        <taxon>Dreissenoidea</taxon>
        <taxon>Dreissenidae</taxon>
        <taxon>Dreissena</taxon>
    </lineage>
</organism>
<dbReference type="AlphaFoldDB" id="A0A9D4GEP0"/>
<reference evidence="1" key="2">
    <citation type="submission" date="2020-11" db="EMBL/GenBank/DDBJ databases">
        <authorList>
            <person name="McCartney M.A."/>
            <person name="Auch B."/>
            <person name="Kono T."/>
            <person name="Mallez S."/>
            <person name="Becker A."/>
            <person name="Gohl D.M."/>
            <person name="Silverstein K.A.T."/>
            <person name="Koren S."/>
            <person name="Bechman K.B."/>
            <person name="Herman A."/>
            <person name="Abrahante J.E."/>
            <person name="Garbe J."/>
        </authorList>
    </citation>
    <scope>NUCLEOTIDE SEQUENCE</scope>
    <source>
        <strain evidence="1">Duluth1</strain>
        <tissue evidence="1">Whole animal</tissue>
    </source>
</reference>
<accession>A0A9D4GEP0</accession>
<sequence>MLLKTNHNHINIFHHGDWTINVTESVNMKKAPPPFHEDWTINVASRVKNAQPPDIIGTNVLTKFHDDRQQNVLTKFHEVWTINVASKLSTRQMLTPHNTHRTRTI</sequence>
<keyword evidence="2" id="KW-1185">Reference proteome</keyword>
<dbReference type="EMBL" id="JAIWYP010000006">
    <property type="protein sequence ID" value="KAH3815926.1"/>
    <property type="molecule type" value="Genomic_DNA"/>
</dbReference>
<dbReference type="Proteomes" id="UP000828390">
    <property type="component" value="Unassembled WGS sequence"/>
</dbReference>
<comment type="caution">
    <text evidence="1">The sequence shown here is derived from an EMBL/GenBank/DDBJ whole genome shotgun (WGS) entry which is preliminary data.</text>
</comment>
<evidence type="ECO:0000313" key="1">
    <source>
        <dbReference type="EMBL" id="KAH3815926.1"/>
    </source>
</evidence>
<reference evidence="1" key="1">
    <citation type="journal article" date="2019" name="bioRxiv">
        <title>The Genome of the Zebra Mussel, Dreissena polymorpha: A Resource for Invasive Species Research.</title>
        <authorList>
            <person name="McCartney M.A."/>
            <person name="Auch B."/>
            <person name="Kono T."/>
            <person name="Mallez S."/>
            <person name="Zhang Y."/>
            <person name="Obille A."/>
            <person name="Becker A."/>
            <person name="Abrahante J.E."/>
            <person name="Garbe J."/>
            <person name="Badalamenti J.P."/>
            <person name="Herman A."/>
            <person name="Mangelson H."/>
            <person name="Liachko I."/>
            <person name="Sullivan S."/>
            <person name="Sone E.D."/>
            <person name="Koren S."/>
            <person name="Silverstein K.A.T."/>
            <person name="Beckman K.B."/>
            <person name="Gohl D.M."/>
        </authorList>
    </citation>
    <scope>NUCLEOTIDE SEQUENCE</scope>
    <source>
        <strain evidence="1">Duluth1</strain>
        <tissue evidence="1">Whole animal</tissue>
    </source>
</reference>
<proteinExistence type="predicted"/>